<keyword evidence="1" id="KW-0812">Transmembrane</keyword>
<sequence>MQSSNNATFFVALFWRFYCILTIAGPAHPSDMRISDMLADNSAQRTEFVRTVWSDTTYSKLRTYSKLNEFLTVDANITLNLKRLFKFLKVIRICKPILRRKCHFLTAFSEAVLSITESVPYLRLFK</sequence>
<gene>
    <name evidence="2" type="ORF">GPUH_LOCUS10574</name>
</gene>
<evidence type="ECO:0000313" key="3">
    <source>
        <dbReference type="Proteomes" id="UP000271098"/>
    </source>
</evidence>
<dbReference type="WBParaSite" id="GPUH_0001058701-mRNA-1">
    <property type="protein sequence ID" value="GPUH_0001058701-mRNA-1"/>
    <property type="gene ID" value="GPUH_0001058701"/>
</dbReference>
<name>A0A183DPD3_9BILA</name>
<protein>
    <submittedName>
        <fullName evidence="4">Secreted protein</fullName>
    </submittedName>
</protein>
<proteinExistence type="predicted"/>
<dbReference type="Proteomes" id="UP000271098">
    <property type="component" value="Unassembled WGS sequence"/>
</dbReference>
<evidence type="ECO:0000313" key="2">
    <source>
        <dbReference type="EMBL" id="VDN17630.1"/>
    </source>
</evidence>
<feature type="transmembrane region" description="Helical" evidence="1">
    <location>
        <begin position="6"/>
        <end position="27"/>
    </location>
</feature>
<reference evidence="4" key="1">
    <citation type="submission" date="2016-06" db="UniProtKB">
        <authorList>
            <consortium name="WormBaseParasite"/>
        </authorList>
    </citation>
    <scope>IDENTIFICATION</scope>
</reference>
<dbReference type="AlphaFoldDB" id="A0A183DPD3"/>
<keyword evidence="3" id="KW-1185">Reference proteome</keyword>
<dbReference type="EMBL" id="UYRT01078041">
    <property type="protein sequence ID" value="VDN17630.1"/>
    <property type="molecule type" value="Genomic_DNA"/>
</dbReference>
<evidence type="ECO:0000313" key="4">
    <source>
        <dbReference type="WBParaSite" id="GPUH_0001058701-mRNA-1"/>
    </source>
</evidence>
<evidence type="ECO:0000256" key="1">
    <source>
        <dbReference type="SAM" id="Phobius"/>
    </source>
</evidence>
<keyword evidence="1" id="KW-0472">Membrane</keyword>
<dbReference type="OrthoDB" id="5873310at2759"/>
<accession>A0A183DPD3</accession>
<reference evidence="2 3" key="2">
    <citation type="submission" date="2018-11" db="EMBL/GenBank/DDBJ databases">
        <authorList>
            <consortium name="Pathogen Informatics"/>
        </authorList>
    </citation>
    <scope>NUCLEOTIDE SEQUENCE [LARGE SCALE GENOMIC DNA]</scope>
</reference>
<organism evidence="4">
    <name type="scientific">Gongylonema pulchrum</name>
    <dbReference type="NCBI Taxonomy" id="637853"/>
    <lineage>
        <taxon>Eukaryota</taxon>
        <taxon>Metazoa</taxon>
        <taxon>Ecdysozoa</taxon>
        <taxon>Nematoda</taxon>
        <taxon>Chromadorea</taxon>
        <taxon>Rhabditida</taxon>
        <taxon>Spirurina</taxon>
        <taxon>Spiruromorpha</taxon>
        <taxon>Spiruroidea</taxon>
        <taxon>Gongylonematidae</taxon>
        <taxon>Gongylonema</taxon>
    </lineage>
</organism>
<keyword evidence="1" id="KW-1133">Transmembrane helix</keyword>